<organism evidence="2 3">
    <name type="scientific">Phyllotreta striolata</name>
    <name type="common">Striped flea beetle</name>
    <name type="synonym">Crioceris striolata</name>
    <dbReference type="NCBI Taxonomy" id="444603"/>
    <lineage>
        <taxon>Eukaryota</taxon>
        <taxon>Metazoa</taxon>
        <taxon>Ecdysozoa</taxon>
        <taxon>Arthropoda</taxon>
        <taxon>Hexapoda</taxon>
        <taxon>Insecta</taxon>
        <taxon>Pterygota</taxon>
        <taxon>Neoptera</taxon>
        <taxon>Endopterygota</taxon>
        <taxon>Coleoptera</taxon>
        <taxon>Polyphaga</taxon>
        <taxon>Cucujiformia</taxon>
        <taxon>Chrysomeloidea</taxon>
        <taxon>Chrysomelidae</taxon>
        <taxon>Galerucinae</taxon>
        <taxon>Alticini</taxon>
        <taxon>Phyllotreta</taxon>
    </lineage>
</organism>
<dbReference type="Proteomes" id="UP001153712">
    <property type="component" value="Chromosome 1"/>
</dbReference>
<reference evidence="2" key="1">
    <citation type="submission" date="2022-01" db="EMBL/GenBank/DDBJ databases">
        <authorList>
            <person name="King R."/>
        </authorList>
    </citation>
    <scope>NUCLEOTIDE SEQUENCE</scope>
</reference>
<keyword evidence="1" id="KW-0472">Membrane</keyword>
<evidence type="ECO:0000256" key="1">
    <source>
        <dbReference type="SAM" id="Phobius"/>
    </source>
</evidence>
<gene>
    <name evidence="2" type="ORF">PHYEVI_LOCUS1262</name>
</gene>
<accession>A0A9N9TG88</accession>
<dbReference type="OrthoDB" id="6779810at2759"/>
<keyword evidence="1" id="KW-0812">Transmembrane</keyword>
<feature type="transmembrane region" description="Helical" evidence="1">
    <location>
        <begin position="66"/>
        <end position="89"/>
    </location>
</feature>
<sequence>MSDNSCHPCSEIPNIGSYIPSAHINPLNFNIDSMQKKLLDTLYSVRAPIVDYQESRGVSRNEQITFISLLTSLCTHAYTAAITILVMLWNLAPLLDGFVYFTRFALDKMIDVLETDDPKEKALKAAMFTGEIIVICFLMFMIVGLIFLPVFVLISKIFSKIWTMIAW</sequence>
<evidence type="ECO:0000313" key="3">
    <source>
        <dbReference type="Proteomes" id="UP001153712"/>
    </source>
</evidence>
<name>A0A9N9TG88_PHYSR</name>
<keyword evidence="3" id="KW-1185">Reference proteome</keyword>
<proteinExistence type="predicted"/>
<dbReference type="EMBL" id="OU900094">
    <property type="protein sequence ID" value="CAG9854802.1"/>
    <property type="molecule type" value="Genomic_DNA"/>
</dbReference>
<dbReference type="AlphaFoldDB" id="A0A9N9TG88"/>
<protein>
    <submittedName>
        <fullName evidence="2">Uncharacterized protein</fullName>
    </submittedName>
</protein>
<feature type="transmembrane region" description="Helical" evidence="1">
    <location>
        <begin position="132"/>
        <end position="154"/>
    </location>
</feature>
<evidence type="ECO:0000313" key="2">
    <source>
        <dbReference type="EMBL" id="CAG9854802.1"/>
    </source>
</evidence>
<keyword evidence="1" id="KW-1133">Transmembrane helix</keyword>